<feature type="domain" description="CAAX prenyl protease 2/Lysostaphin resistance protein A-like" evidence="2">
    <location>
        <begin position="142"/>
        <end position="232"/>
    </location>
</feature>
<dbReference type="GO" id="GO:0004175">
    <property type="term" value="F:endopeptidase activity"/>
    <property type="evidence" value="ECO:0007669"/>
    <property type="project" value="UniProtKB-ARBA"/>
</dbReference>
<feature type="transmembrane region" description="Helical" evidence="1">
    <location>
        <begin position="58"/>
        <end position="78"/>
    </location>
</feature>
<evidence type="ECO:0000313" key="3">
    <source>
        <dbReference type="EMBL" id="GGZ75677.1"/>
    </source>
</evidence>
<feature type="transmembrane region" description="Helical" evidence="1">
    <location>
        <begin position="98"/>
        <end position="123"/>
    </location>
</feature>
<feature type="transmembrane region" description="Helical" evidence="1">
    <location>
        <begin position="222"/>
        <end position="241"/>
    </location>
</feature>
<evidence type="ECO:0000259" key="2">
    <source>
        <dbReference type="Pfam" id="PF02517"/>
    </source>
</evidence>
<name>A0A8H9M543_9ALTE</name>
<reference evidence="3" key="2">
    <citation type="submission" date="2020-09" db="EMBL/GenBank/DDBJ databases">
        <authorList>
            <person name="Sun Q."/>
            <person name="Kim S."/>
        </authorList>
    </citation>
    <scope>NUCLEOTIDE SEQUENCE</scope>
    <source>
        <strain evidence="3">KCTC 32337</strain>
    </source>
</reference>
<dbReference type="AlphaFoldDB" id="A0A8H9M543"/>
<dbReference type="PANTHER" id="PTHR36435:SF1">
    <property type="entry name" value="CAAX AMINO TERMINAL PROTEASE FAMILY PROTEIN"/>
    <property type="match status" value="1"/>
</dbReference>
<dbReference type="Proteomes" id="UP000622604">
    <property type="component" value="Unassembled WGS sequence"/>
</dbReference>
<dbReference type="InterPro" id="IPR003675">
    <property type="entry name" value="Rce1/LyrA-like_dom"/>
</dbReference>
<sequence>MIEVTCNEKSNLNFSIFGWCIALSFAPPVLFGFIVSVVLAINGLNIYETEDPQIEVMIMLWALILSPALLFPLLIYVVGCNSAGELLSYLKFKKVKLIYLFFVIIFTVFLEFSFDAFFFFTNVPSDAFTLEVLKFINSYEKTILAAVAICIVGPLMEELIFRGWLFQRLIATKLGPFGAVGISSILFTLFHFQYQQILPIIVLLIYSIILGTIRLKTANVNYTIIAHMTSNSYVLFALVWFH</sequence>
<dbReference type="RefSeq" id="WP_191866912.1">
    <property type="nucleotide sequence ID" value="NZ_BMZC01000012.1"/>
</dbReference>
<organism evidence="3 4">
    <name type="scientific">Paraglaciecola chathamensis</name>
    <dbReference type="NCBI Taxonomy" id="368405"/>
    <lineage>
        <taxon>Bacteria</taxon>
        <taxon>Pseudomonadati</taxon>
        <taxon>Pseudomonadota</taxon>
        <taxon>Gammaproteobacteria</taxon>
        <taxon>Alteromonadales</taxon>
        <taxon>Alteromonadaceae</taxon>
        <taxon>Paraglaciecola</taxon>
    </lineage>
</organism>
<feature type="transmembrane region" description="Helical" evidence="1">
    <location>
        <begin position="173"/>
        <end position="191"/>
    </location>
</feature>
<keyword evidence="1" id="KW-0812">Transmembrane</keyword>
<feature type="transmembrane region" description="Helical" evidence="1">
    <location>
        <begin position="143"/>
        <end position="161"/>
    </location>
</feature>
<dbReference type="PANTHER" id="PTHR36435">
    <property type="entry name" value="SLR1288 PROTEIN"/>
    <property type="match status" value="1"/>
</dbReference>
<keyword evidence="3" id="KW-0645">Protease</keyword>
<accession>A0A8H9M543</accession>
<evidence type="ECO:0000313" key="4">
    <source>
        <dbReference type="Proteomes" id="UP000622604"/>
    </source>
</evidence>
<feature type="transmembrane region" description="Helical" evidence="1">
    <location>
        <begin position="197"/>
        <end position="215"/>
    </location>
</feature>
<dbReference type="InterPro" id="IPR052710">
    <property type="entry name" value="CAAX_protease"/>
</dbReference>
<dbReference type="GO" id="GO:0080120">
    <property type="term" value="P:CAAX-box protein maturation"/>
    <property type="evidence" value="ECO:0007669"/>
    <property type="project" value="UniProtKB-ARBA"/>
</dbReference>
<dbReference type="Pfam" id="PF02517">
    <property type="entry name" value="Rce1-like"/>
    <property type="match status" value="1"/>
</dbReference>
<keyword evidence="1" id="KW-0472">Membrane</keyword>
<dbReference type="EMBL" id="BMZC01000012">
    <property type="protein sequence ID" value="GGZ75677.1"/>
    <property type="molecule type" value="Genomic_DNA"/>
</dbReference>
<gene>
    <name evidence="3" type="ORF">GCM10011274_37500</name>
</gene>
<comment type="caution">
    <text evidence="3">The sequence shown here is derived from an EMBL/GenBank/DDBJ whole genome shotgun (WGS) entry which is preliminary data.</text>
</comment>
<keyword evidence="3" id="KW-0378">Hydrolase</keyword>
<reference evidence="3" key="1">
    <citation type="journal article" date="2014" name="Int. J. Syst. Evol. Microbiol.">
        <title>Complete genome sequence of Corynebacterium casei LMG S-19264T (=DSM 44701T), isolated from a smear-ripened cheese.</title>
        <authorList>
            <consortium name="US DOE Joint Genome Institute (JGI-PGF)"/>
            <person name="Walter F."/>
            <person name="Albersmeier A."/>
            <person name="Kalinowski J."/>
            <person name="Ruckert C."/>
        </authorList>
    </citation>
    <scope>NUCLEOTIDE SEQUENCE</scope>
    <source>
        <strain evidence="3">KCTC 32337</strain>
    </source>
</reference>
<dbReference type="GO" id="GO:0006508">
    <property type="term" value="P:proteolysis"/>
    <property type="evidence" value="ECO:0007669"/>
    <property type="project" value="UniProtKB-KW"/>
</dbReference>
<keyword evidence="1" id="KW-1133">Transmembrane helix</keyword>
<protein>
    <submittedName>
        <fullName evidence="3">CAAX amino protease</fullName>
    </submittedName>
</protein>
<proteinExistence type="predicted"/>
<feature type="transmembrane region" description="Helical" evidence="1">
    <location>
        <begin position="12"/>
        <end position="38"/>
    </location>
</feature>
<evidence type="ECO:0000256" key="1">
    <source>
        <dbReference type="SAM" id="Phobius"/>
    </source>
</evidence>